<dbReference type="RefSeq" id="WP_136895343.1">
    <property type="nucleotide sequence ID" value="NZ_SWJE01000006.1"/>
</dbReference>
<dbReference type="AlphaFoldDB" id="A0A4V5PIU9"/>
<keyword evidence="2" id="KW-1185">Reference proteome</keyword>
<organism evidence="1 2">
    <name type="scientific">Trinickia terrae</name>
    <dbReference type="NCBI Taxonomy" id="2571161"/>
    <lineage>
        <taxon>Bacteria</taxon>
        <taxon>Pseudomonadati</taxon>
        <taxon>Pseudomonadota</taxon>
        <taxon>Betaproteobacteria</taxon>
        <taxon>Burkholderiales</taxon>
        <taxon>Burkholderiaceae</taxon>
        <taxon>Trinickia</taxon>
    </lineage>
</organism>
<accession>A0A4V5PIU9</accession>
<comment type="caution">
    <text evidence="1">The sequence shown here is derived from an EMBL/GenBank/DDBJ whole genome shotgun (WGS) entry which is preliminary data.</text>
</comment>
<name>A0A4V5PIU9_9BURK</name>
<evidence type="ECO:0000313" key="2">
    <source>
        <dbReference type="Proteomes" id="UP000305539"/>
    </source>
</evidence>
<dbReference type="Proteomes" id="UP000305539">
    <property type="component" value="Unassembled WGS sequence"/>
</dbReference>
<sequence>MGVNGAIALQDTHQVQFDYYCIVDAGFVRNRPDLVARVVQQKLTLFATPLVMWYIAQYFPLSQLRCRIFLVEDIQYPAGKRALAAEELSSVHPESDLVLFDNARSLGFSLNIRRGTVDGRTVAYTALQILAWLGFNDINLHGLDFVNASRTPRFYETLENMQPSALDANFRAVIEPSFRHAAALLKARGVRVANLSADSALGADIFEKSDWHSLAMKAAEQQ</sequence>
<reference evidence="1 2" key="1">
    <citation type="submission" date="2019-04" db="EMBL/GenBank/DDBJ databases">
        <title>Trinickia sp. 7GSK02, isolated from subtropical forest soil.</title>
        <authorList>
            <person name="Gao Z.-H."/>
            <person name="Qiu L.-H."/>
        </authorList>
    </citation>
    <scope>NUCLEOTIDE SEQUENCE [LARGE SCALE GENOMIC DNA]</scope>
    <source>
        <strain evidence="1 2">7GSK02</strain>
    </source>
</reference>
<gene>
    <name evidence="1" type="ORF">FAZ69_13850</name>
</gene>
<evidence type="ECO:0000313" key="1">
    <source>
        <dbReference type="EMBL" id="TKC88820.1"/>
    </source>
</evidence>
<protein>
    <recommendedName>
        <fullName evidence="3">Lipopolysaccharide core biosynthesis protein</fullName>
    </recommendedName>
</protein>
<dbReference type="EMBL" id="SWJE01000006">
    <property type="protein sequence ID" value="TKC88820.1"/>
    <property type="molecule type" value="Genomic_DNA"/>
</dbReference>
<proteinExistence type="predicted"/>
<evidence type="ECO:0008006" key="3">
    <source>
        <dbReference type="Google" id="ProtNLM"/>
    </source>
</evidence>
<dbReference type="OrthoDB" id="9177936at2"/>